<dbReference type="InterPro" id="IPR005135">
    <property type="entry name" value="Endo/exonuclease/phosphatase"/>
</dbReference>
<evidence type="ECO:0000313" key="3">
    <source>
        <dbReference type="Proteomes" id="UP000660861"/>
    </source>
</evidence>
<keyword evidence="2" id="KW-0378">Hydrolase</keyword>
<dbReference type="RefSeq" id="WP_262396378.1">
    <property type="nucleotide sequence ID" value="NZ_JACRTC010000001.1"/>
</dbReference>
<evidence type="ECO:0000259" key="1">
    <source>
        <dbReference type="Pfam" id="PF03372"/>
    </source>
</evidence>
<name>A0A926EBW1_9FIRM</name>
<dbReference type="Pfam" id="PF03372">
    <property type="entry name" value="Exo_endo_phos"/>
    <property type="match status" value="1"/>
</dbReference>
<accession>A0A926EBW1</accession>
<dbReference type="AlphaFoldDB" id="A0A926EBW1"/>
<dbReference type="Proteomes" id="UP000660861">
    <property type="component" value="Unassembled WGS sequence"/>
</dbReference>
<reference evidence="2" key="1">
    <citation type="submission" date="2020-08" db="EMBL/GenBank/DDBJ databases">
        <title>Genome public.</title>
        <authorList>
            <person name="Liu C."/>
            <person name="Sun Q."/>
        </authorList>
    </citation>
    <scope>NUCLEOTIDE SEQUENCE</scope>
    <source>
        <strain evidence="2">NSJ-54</strain>
    </source>
</reference>
<gene>
    <name evidence="2" type="ORF">H8709_00305</name>
</gene>
<keyword evidence="3" id="KW-1185">Reference proteome</keyword>
<dbReference type="EMBL" id="JACRTC010000001">
    <property type="protein sequence ID" value="MBC8569271.1"/>
    <property type="molecule type" value="Genomic_DNA"/>
</dbReference>
<dbReference type="SUPFAM" id="SSF56219">
    <property type="entry name" value="DNase I-like"/>
    <property type="match status" value="1"/>
</dbReference>
<comment type="caution">
    <text evidence="2">The sequence shown here is derived from an EMBL/GenBank/DDBJ whole genome shotgun (WGS) entry which is preliminary data.</text>
</comment>
<dbReference type="CDD" id="cd09083">
    <property type="entry name" value="EEP-1"/>
    <property type="match status" value="1"/>
</dbReference>
<feature type="domain" description="Endonuclease/exonuclease/phosphatase" evidence="1">
    <location>
        <begin position="17"/>
        <end position="267"/>
    </location>
</feature>
<dbReference type="PANTHER" id="PTHR12121">
    <property type="entry name" value="CARBON CATABOLITE REPRESSOR PROTEIN 4"/>
    <property type="match status" value="1"/>
</dbReference>
<proteinExistence type="predicted"/>
<dbReference type="InterPro" id="IPR050410">
    <property type="entry name" value="CCR4/nocturin_mRNA_transcr"/>
</dbReference>
<dbReference type="InterPro" id="IPR036691">
    <property type="entry name" value="Endo/exonu/phosph_ase_sf"/>
</dbReference>
<sequence length="287" mass="33162">MIQAKSIHPNDSFTVASFNLRIDSRADHYNRWEYRKQLAMEVIRRSGACVIGVQEALPQMRQDLQEMLQGYSMFGWGRSKTRQSEHSDIIIRNKDADVVFHKTIWLSKHPEIPGSRAYFAVFPRICTVAEIYLKGAENQRVRVFNTHFDHVCGLARTLGVEIILRYIHEYNQTDPLPAIIMGDFNARPHSKCVRMLRENTHGYPDLKFVDVYSHFDKQDQSPMNTYHGFKGKLGKNPIDYIFVTDDIEIEDVKIDTSMIDGRYPSDHYPVIATLSLKNSGKQHVKTA</sequence>
<keyword evidence="2" id="KW-0255">Endonuclease</keyword>
<keyword evidence="2" id="KW-0540">Nuclease</keyword>
<dbReference type="GO" id="GO:0000175">
    <property type="term" value="F:3'-5'-RNA exonuclease activity"/>
    <property type="evidence" value="ECO:0007669"/>
    <property type="project" value="TreeGrafter"/>
</dbReference>
<organism evidence="2 3">
    <name type="scientific">Zongyangia hominis</name>
    <dbReference type="NCBI Taxonomy" id="2763677"/>
    <lineage>
        <taxon>Bacteria</taxon>
        <taxon>Bacillati</taxon>
        <taxon>Bacillota</taxon>
        <taxon>Clostridia</taxon>
        <taxon>Eubacteriales</taxon>
        <taxon>Oscillospiraceae</taxon>
        <taxon>Zongyangia</taxon>
    </lineage>
</organism>
<dbReference type="Gene3D" id="3.60.10.10">
    <property type="entry name" value="Endonuclease/exonuclease/phosphatase"/>
    <property type="match status" value="1"/>
</dbReference>
<evidence type="ECO:0000313" key="2">
    <source>
        <dbReference type="EMBL" id="MBC8569271.1"/>
    </source>
</evidence>
<dbReference type="PANTHER" id="PTHR12121:SF36">
    <property type="entry name" value="ENDONUCLEASE_EXONUCLEASE_PHOSPHATASE DOMAIN-CONTAINING PROTEIN"/>
    <property type="match status" value="1"/>
</dbReference>
<dbReference type="GO" id="GO:0004519">
    <property type="term" value="F:endonuclease activity"/>
    <property type="evidence" value="ECO:0007669"/>
    <property type="project" value="UniProtKB-KW"/>
</dbReference>
<protein>
    <submittedName>
        <fullName evidence="2">Endonuclease/exonuclease/phosphatase family protein</fullName>
    </submittedName>
</protein>